<protein>
    <submittedName>
        <fullName evidence="3">Soluble aldose sugar dehydrogenase YliI</fullName>
        <ecNumber evidence="3">1.1.5.-</ecNumber>
    </submittedName>
</protein>
<dbReference type="Proteomes" id="UP000323917">
    <property type="component" value="Chromosome"/>
</dbReference>
<keyword evidence="1" id="KW-0732">Signal</keyword>
<dbReference type="RefSeq" id="WP_148072629.1">
    <property type="nucleotide sequence ID" value="NZ_CP042913.1"/>
</dbReference>
<dbReference type="InterPro" id="IPR011042">
    <property type="entry name" value="6-blade_b-propeller_TolB-like"/>
</dbReference>
<evidence type="ECO:0000313" key="3">
    <source>
        <dbReference type="EMBL" id="QEG33920.1"/>
    </source>
</evidence>
<dbReference type="AlphaFoldDB" id="A0A5B9Q865"/>
<keyword evidence="3" id="KW-0560">Oxidoreductase</keyword>
<evidence type="ECO:0000259" key="2">
    <source>
        <dbReference type="Pfam" id="PF07995"/>
    </source>
</evidence>
<feature type="domain" description="Glucose/Sorbosone dehydrogenase" evidence="2">
    <location>
        <begin position="71"/>
        <end position="403"/>
    </location>
</feature>
<dbReference type="OrthoDB" id="9770043at2"/>
<feature type="signal peptide" evidence="1">
    <location>
        <begin position="1"/>
        <end position="21"/>
    </location>
</feature>
<dbReference type="PANTHER" id="PTHR19328">
    <property type="entry name" value="HEDGEHOG-INTERACTING PROTEIN"/>
    <property type="match status" value="1"/>
</dbReference>
<dbReference type="GO" id="GO:0016491">
    <property type="term" value="F:oxidoreductase activity"/>
    <property type="evidence" value="ECO:0007669"/>
    <property type="project" value="UniProtKB-KW"/>
</dbReference>
<organism evidence="3 4">
    <name type="scientific">Bythopirellula goksoeyrii</name>
    <dbReference type="NCBI Taxonomy" id="1400387"/>
    <lineage>
        <taxon>Bacteria</taxon>
        <taxon>Pseudomonadati</taxon>
        <taxon>Planctomycetota</taxon>
        <taxon>Planctomycetia</taxon>
        <taxon>Pirellulales</taxon>
        <taxon>Lacipirellulaceae</taxon>
        <taxon>Bythopirellula</taxon>
    </lineage>
</organism>
<dbReference type="Pfam" id="PF07995">
    <property type="entry name" value="GSDH"/>
    <property type="match status" value="1"/>
</dbReference>
<feature type="chain" id="PRO_5023123094" evidence="1">
    <location>
        <begin position="22"/>
        <end position="412"/>
    </location>
</feature>
<proteinExistence type="predicted"/>
<dbReference type="EC" id="1.1.5.-" evidence="3"/>
<dbReference type="PANTHER" id="PTHR19328:SF75">
    <property type="entry name" value="ALDOSE SUGAR DEHYDROGENASE YLII"/>
    <property type="match status" value="1"/>
</dbReference>
<dbReference type="KEGG" id="bgok:Pr1d_11900"/>
<dbReference type="EMBL" id="CP042913">
    <property type="protein sequence ID" value="QEG33920.1"/>
    <property type="molecule type" value="Genomic_DNA"/>
</dbReference>
<evidence type="ECO:0000256" key="1">
    <source>
        <dbReference type="SAM" id="SignalP"/>
    </source>
</evidence>
<keyword evidence="4" id="KW-1185">Reference proteome</keyword>
<evidence type="ECO:0000313" key="4">
    <source>
        <dbReference type="Proteomes" id="UP000323917"/>
    </source>
</evidence>
<dbReference type="Gene3D" id="2.120.10.30">
    <property type="entry name" value="TolB, C-terminal domain"/>
    <property type="match status" value="1"/>
</dbReference>
<dbReference type="SUPFAM" id="SSF50952">
    <property type="entry name" value="Soluble quinoprotein glucose dehydrogenase"/>
    <property type="match status" value="1"/>
</dbReference>
<reference evidence="3 4" key="1">
    <citation type="submission" date="2019-08" db="EMBL/GenBank/DDBJ databases">
        <title>Deep-cultivation of Planctomycetes and their phenomic and genomic characterization uncovers novel biology.</title>
        <authorList>
            <person name="Wiegand S."/>
            <person name="Jogler M."/>
            <person name="Boedeker C."/>
            <person name="Pinto D."/>
            <person name="Vollmers J."/>
            <person name="Rivas-Marin E."/>
            <person name="Kohn T."/>
            <person name="Peeters S.H."/>
            <person name="Heuer A."/>
            <person name="Rast P."/>
            <person name="Oberbeckmann S."/>
            <person name="Bunk B."/>
            <person name="Jeske O."/>
            <person name="Meyerdierks A."/>
            <person name="Storesund J.E."/>
            <person name="Kallscheuer N."/>
            <person name="Luecker S."/>
            <person name="Lage O.M."/>
            <person name="Pohl T."/>
            <person name="Merkel B.J."/>
            <person name="Hornburger P."/>
            <person name="Mueller R.-W."/>
            <person name="Bruemmer F."/>
            <person name="Labrenz M."/>
            <person name="Spormann A.M."/>
            <person name="Op den Camp H."/>
            <person name="Overmann J."/>
            <person name="Amann R."/>
            <person name="Jetten M.S.M."/>
            <person name="Mascher T."/>
            <person name="Medema M.H."/>
            <person name="Devos D.P."/>
            <person name="Kaster A.-K."/>
            <person name="Ovreas L."/>
            <person name="Rohde M."/>
            <person name="Galperin M.Y."/>
            <person name="Jogler C."/>
        </authorList>
    </citation>
    <scope>NUCLEOTIDE SEQUENCE [LARGE SCALE GENOMIC DNA]</scope>
    <source>
        <strain evidence="3 4">Pr1d</strain>
    </source>
</reference>
<name>A0A5B9Q865_9BACT</name>
<sequence precursor="true">MKRSRVACCLVLLFLADLAVAQTEIDERPLVIGIEKVVDSGVWPDWLTGVDSGLHQEVRPVLTTGAGDGSKRLFVATQRGTIHIVPTEGMVNQTPLFLDLRDRVDFRTEDNEEGFLGLAFHPRFNENGLFVVCYTALPTSENPHLTIVSVFSTSSSDKNVGDPESERVLMQIPQPYNNHNGGTVVFGPDGYLYIVVGDGGAAGDPHDYAQSLQELYAKVLRIDVDRQESGLPYAVPPDNPFVAHPNARKEIWALGLRNVWRLSFDRDSGVCWGADVGQDEWEEINIIRKGGNYGWSLREGKHDFHWYRSGSGPRSDLIEPIWVYNHSVGKSITGGSVYRGKAVPALSGAYVYGDYVSGQIWALWYDAPSDRVTANRTILKGGKPITSFGEDDDGEMYFTTQNGDVVKFISID</sequence>
<dbReference type="InterPro" id="IPR012938">
    <property type="entry name" value="Glc/Sorbosone_DH"/>
</dbReference>
<gene>
    <name evidence="3" type="primary">yliI_1</name>
    <name evidence="3" type="ORF">Pr1d_11900</name>
</gene>
<dbReference type="InterPro" id="IPR011041">
    <property type="entry name" value="Quinoprot_gluc/sorb_DH_b-prop"/>
</dbReference>
<accession>A0A5B9Q865</accession>